<dbReference type="PANTHER" id="PTHR46558:SF13">
    <property type="entry name" value="HTH-TYPE TRANSCRIPTIONAL REGULATOR IMMR"/>
    <property type="match status" value="1"/>
</dbReference>
<dbReference type="GeneID" id="98317220"/>
<dbReference type="OrthoDB" id="9805856at2"/>
<keyword evidence="2" id="KW-1133">Transmembrane helix</keyword>
<evidence type="ECO:0000256" key="1">
    <source>
        <dbReference type="ARBA" id="ARBA00023125"/>
    </source>
</evidence>
<feature type="transmembrane region" description="Helical" evidence="2">
    <location>
        <begin position="85"/>
        <end position="102"/>
    </location>
</feature>
<sequence length="203" mass="23394">MELPEKLKLYRQAQHLTQSQVALELNVSRKTISGWENAHSTPDIATIAKLSDIYHVPLDSFIKDNNFSCQNSVMQSKKATATNRITYFLNFFVILLLCLDLFNPYGFHSFLILFSAIINSFAFISSFQNWSIFSNVFYLLKTCFLFTFIFTTTIFISLFDKNFLNYFKASNADFLFGLVTGRLVLISLLAFCLIIICSFKRNL</sequence>
<proteinExistence type="predicted"/>
<dbReference type="CDD" id="cd00093">
    <property type="entry name" value="HTH_XRE"/>
    <property type="match status" value="1"/>
</dbReference>
<feature type="domain" description="HTH cro/C1-type" evidence="3">
    <location>
        <begin position="7"/>
        <end position="61"/>
    </location>
</feature>
<dbReference type="PANTHER" id="PTHR46558">
    <property type="entry name" value="TRACRIPTIONAL REGULATORY PROTEIN-RELATED-RELATED"/>
    <property type="match status" value="1"/>
</dbReference>
<name>J1F3C7_9LACO</name>
<feature type="transmembrane region" description="Helical" evidence="2">
    <location>
        <begin position="179"/>
        <end position="199"/>
    </location>
</feature>
<dbReference type="AlphaFoldDB" id="J1F3C7"/>
<dbReference type="SUPFAM" id="SSF47413">
    <property type="entry name" value="lambda repressor-like DNA-binding domains"/>
    <property type="match status" value="1"/>
</dbReference>
<dbReference type="InterPro" id="IPR001387">
    <property type="entry name" value="Cro/C1-type_HTH"/>
</dbReference>
<organism evidence="4 5">
    <name type="scientific">Liquorilactobacillus mali KCTC 3596 = DSM 20444</name>
    <dbReference type="NCBI Taxonomy" id="1046596"/>
    <lineage>
        <taxon>Bacteria</taxon>
        <taxon>Bacillati</taxon>
        <taxon>Bacillota</taxon>
        <taxon>Bacilli</taxon>
        <taxon>Lactobacillales</taxon>
        <taxon>Lactobacillaceae</taxon>
        <taxon>Liquorilactobacillus</taxon>
    </lineage>
</organism>
<evidence type="ECO:0000256" key="2">
    <source>
        <dbReference type="SAM" id="Phobius"/>
    </source>
</evidence>
<dbReference type="RefSeq" id="WP_003689121.1">
    <property type="nucleotide sequence ID" value="NZ_AKKT01000087.1"/>
</dbReference>
<dbReference type="PROSITE" id="PS50943">
    <property type="entry name" value="HTH_CROC1"/>
    <property type="match status" value="1"/>
</dbReference>
<keyword evidence="2" id="KW-0472">Membrane</keyword>
<protein>
    <submittedName>
        <fullName evidence="4">Transcriptional regulator</fullName>
    </submittedName>
</protein>
<keyword evidence="1" id="KW-0238">DNA-binding</keyword>
<dbReference type="PATRIC" id="fig|1046596.6.peg.304"/>
<feature type="transmembrane region" description="Helical" evidence="2">
    <location>
        <begin position="139"/>
        <end position="159"/>
    </location>
</feature>
<evidence type="ECO:0000259" key="3">
    <source>
        <dbReference type="PROSITE" id="PS50943"/>
    </source>
</evidence>
<dbReference type="Proteomes" id="UP000050898">
    <property type="component" value="Unassembled WGS sequence"/>
</dbReference>
<dbReference type="EMBL" id="AYYH01000011">
    <property type="protein sequence ID" value="KRN10348.1"/>
    <property type="molecule type" value="Genomic_DNA"/>
</dbReference>
<dbReference type="InterPro" id="IPR010982">
    <property type="entry name" value="Lambda_DNA-bd_dom_sf"/>
</dbReference>
<feature type="transmembrane region" description="Helical" evidence="2">
    <location>
        <begin position="108"/>
        <end position="127"/>
    </location>
</feature>
<dbReference type="Gene3D" id="1.10.260.40">
    <property type="entry name" value="lambda repressor-like DNA-binding domains"/>
    <property type="match status" value="1"/>
</dbReference>
<dbReference type="SMART" id="SM00530">
    <property type="entry name" value="HTH_XRE"/>
    <property type="match status" value="1"/>
</dbReference>
<gene>
    <name evidence="4" type="ORF">FD00_GL000295</name>
</gene>
<dbReference type="GO" id="GO:0003677">
    <property type="term" value="F:DNA binding"/>
    <property type="evidence" value="ECO:0007669"/>
    <property type="project" value="UniProtKB-KW"/>
</dbReference>
<comment type="caution">
    <text evidence="4">The sequence shown here is derived from an EMBL/GenBank/DDBJ whole genome shotgun (WGS) entry which is preliminary data.</text>
</comment>
<reference evidence="4 5" key="1">
    <citation type="journal article" date="2015" name="Genome Announc.">
        <title>Expanding the biotechnology potential of lactobacilli through comparative genomics of 213 strains and associated genera.</title>
        <authorList>
            <person name="Sun Z."/>
            <person name="Harris H.M."/>
            <person name="McCann A."/>
            <person name="Guo C."/>
            <person name="Argimon S."/>
            <person name="Zhang W."/>
            <person name="Yang X."/>
            <person name="Jeffery I.B."/>
            <person name="Cooney J.C."/>
            <person name="Kagawa T.F."/>
            <person name="Liu W."/>
            <person name="Song Y."/>
            <person name="Salvetti E."/>
            <person name="Wrobel A."/>
            <person name="Rasinkangas P."/>
            <person name="Parkhill J."/>
            <person name="Rea M.C."/>
            <person name="O'Sullivan O."/>
            <person name="Ritari J."/>
            <person name="Douillard F.P."/>
            <person name="Paul Ross R."/>
            <person name="Yang R."/>
            <person name="Briner A.E."/>
            <person name="Felis G.E."/>
            <person name="de Vos W.M."/>
            <person name="Barrangou R."/>
            <person name="Klaenhammer T.R."/>
            <person name="Caufield P.W."/>
            <person name="Cui Y."/>
            <person name="Zhang H."/>
            <person name="O'Toole P.W."/>
        </authorList>
    </citation>
    <scope>NUCLEOTIDE SEQUENCE [LARGE SCALE GENOMIC DNA]</scope>
    <source>
        <strain evidence="4 5">DSM 20444</strain>
    </source>
</reference>
<evidence type="ECO:0000313" key="4">
    <source>
        <dbReference type="EMBL" id="KRN10348.1"/>
    </source>
</evidence>
<keyword evidence="2" id="KW-0812">Transmembrane</keyword>
<keyword evidence="5" id="KW-1185">Reference proteome</keyword>
<dbReference type="Pfam" id="PF01381">
    <property type="entry name" value="HTH_3"/>
    <property type="match status" value="1"/>
</dbReference>
<accession>J1F3C7</accession>
<evidence type="ECO:0000313" key="5">
    <source>
        <dbReference type="Proteomes" id="UP000050898"/>
    </source>
</evidence>